<dbReference type="PROSITE" id="PS51257">
    <property type="entry name" value="PROKAR_LIPOPROTEIN"/>
    <property type="match status" value="1"/>
</dbReference>
<proteinExistence type="predicted"/>
<dbReference type="EMBL" id="JAQSGK010000088">
    <property type="protein sequence ID" value="MEE6717208.1"/>
    <property type="molecule type" value="Genomic_DNA"/>
</dbReference>
<feature type="region of interest" description="Disordered" evidence="1">
    <location>
        <begin position="31"/>
        <end position="59"/>
    </location>
</feature>
<evidence type="ECO:0000313" key="3">
    <source>
        <dbReference type="EMBL" id="MEE6717208.1"/>
    </source>
</evidence>
<dbReference type="Proteomes" id="UP001330016">
    <property type="component" value="Unassembled WGS sequence"/>
</dbReference>
<keyword evidence="4" id="KW-1185">Reference proteome</keyword>
<sequence length="136" mass="14498">MKHNMTKPTGLLLTAALAVILVGCGQQSGNTAAGTSSHTELKGNGTNNGAETESSQTVQDGITVTKASPTDYVATPYDVRIVGKSSKKSSTGALATIVTRHRSSRASTVFICPVVRAITTLTFRRHRHFKEIRQSR</sequence>
<feature type="signal peptide" evidence="2">
    <location>
        <begin position="1"/>
        <end position="28"/>
    </location>
</feature>
<protein>
    <submittedName>
        <fullName evidence="3">Uncharacterized protein</fullName>
    </submittedName>
</protein>
<evidence type="ECO:0000256" key="2">
    <source>
        <dbReference type="SAM" id="SignalP"/>
    </source>
</evidence>
<reference evidence="3 4" key="1">
    <citation type="submission" date="2023-02" db="EMBL/GenBank/DDBJ databases">
        <title>The predominant lactic acid bacteria and yeasts involved in the spontaneous fermentation of millet during the production of the traditional porridge Hausa koko in Ghana.</title>
        <authorList>
            <person name="Atter A."/>
            <person name="Diaz M."/>
        </authorList>
    </citation>
    <scope>NUCLEOTIDE SEQUENCE [LARGE SCALE GENOMIC DNA]</scope>
    <source>
        <strain evidence="3 4">FI11640</strain>
    </source>
</reference>
<name>A0ABU7T3M2_9LACO</name>
<evidence type="ECO:0000313" key="4">
    <source>
        <dbReference type="Proteomes" id="UP001330016"/>
    </source>
</evidence>
<evidence type="ECO:0000256" key="1">
    <source>
        <dbReference type="SAM" id="MobiDB-lite"/>
    </source>
</evidence>
<comment type="caution">
    <text evidence="3">The sequence shown here is derived from an EMBL/GenBank/DDBJ whole genome shotgun (WGS) entry which is preliminary data.</text>
</comment>
<accession>A0ABU7T3M2</accession>
<feature type="chain" id="PRO_5046355432" evidence="2">
    <location>
        <begin position="29"/>
        <end position="136"/>
    </location>
</feature>
<gene>
    <name evidence="3" type="ORF">PS435_15310</name>
</gene>
<dbReference type="RefSeq" id="WP_063515921.1">
    <property type="nucleotide sequence ID" value="NZ_BJTX01000135.1"/>
</dbReference>
<keyword evidence="2" id="KW-0732">Signal</keyword>
<organism evidence="3 4">
    <name type="scientific">Schleiferilactobacillus harbinensis</name>
    <dbReference type="NCBI Taxonomy" id="304207"/>
    <lineage>
        <taxon>Bacteria</taxon>
        <taxon>Bacillati</taxon>
        <taxon>Bacillota</taxon>
        <taxon>Bacilli</taxon>
        <taxon>Lactobacillales</taxon>
        <taxon>Lactobacillaceae</taxon>
        <taxon>Schleiferilactobacillus</taxon>
    </lineage>
</organism>